<keyword evidence="5 8" id="KW-0812">Transmembrane</keyword>
<gene>
    <name evidence="10" type="ORF">AMJ44_13350</name>
</gene>
<dbReference type="GO" id="GO:0009103">
    <property type="term" value="P:lipopolysaccharide biosynthetic process"/>
    <property type="evidence" value="ECO:0007669"/>
    <property type="project" value="UniProtKB-ARBA"/>
</dbReference>
<evidence type="ECO:0000256" key="3">
    <source>
        <dbReference type="ARBA" id="ARBA00022676"/>
    </source>
</evidence>
<keyword evidence="6 8" id="KW-1133">Transmembrane helix</keyword>
<organism evidence="10 11">
    <name type="scientific">candidate division WOR-1 bacterium DG_54_3</name>
    <dbReference type="NCBI Taxonomy" id="1703775"/>
    <lineage>
        <taxon>Bacteria</taxon>
        <taxon>Bacillati</taxon>
        <taxon>Saganbacteria</taxon>
    </lineage>
</organism>
<dbReference type="InterPro" id="IPR050297">
    <property type="entry name" value="LipidA_mod_glycosyltrf_83"/>
</dbReference>
<dbReference type="GO" id="GO:0005886">
    <property type="term" value="C:plasma membrane"/>
    <property type="evidence" value="ECO:0007669"/>
    <property type="project" value="UniProtKB-SubCell"/>
</dbReference>
<evidence type="ECO:0000259" key="9">
    <source>
        <dbReference type="Pfam" id="PF13231"/>
    </source>
</evidence>
<evidence type="ECO:0000256" key="1">
    <source>
        <dbReference type="ARBA" id="ARBA00004651"/>
    </source>
</evidence>
<feature type="transmembrane region" description="Helical" evidence="8">
    <location>
        <begin position="253"/>
        <end position="276"/>
    </location>
</feature>
<evidence type="ECO:0000256" key="8">
    <source>
        <dbReference type="SAM" id="Phobius"/>
    </source>
</evidence>
<sequence>MRDQSRATLKSAFSFLDVADSPNISYGQQRQREHMRKNVMNPNSNYKRKLKEFLNTHKAIIIIALFALIIRVIFFIAVQPWNEQILQNKILVKDSADYHKLALSILNTRSFSSWNPVRTPGYPIFISMIYFIFGIKPWVVSLIQVLLNIISLIMVYVGAKMIFNKQVAIISAVLFAIDPHTILHSIIPATETLFVLIFLVSILILIYGLRCKKIIFFLISGFLLGLATLVRPIAQFFPIVVIGLILSYPRIKFVFRLKMIISFSLIFLLIIAPWLYRNYSEYNHLSLCCIKGLMFLHIVSVTEAGKTGKSVDQMYAEFRKKAEEQGANETNNPFDYYQILTRIEKNYIIANWKLYIPMHLKGMANMFLSLYTSQICWLLGLESNRLPWEVFQSPSMLKTVRGFFKSKSNHEIMIGMFIGIFLLINYLAFFFGSISMICEKRYMDLIIISSVIMYFTVLTGVAGLAQYKLPIIPFYNIVSAQGLFKILKFSKNRKQHSI</sequence>
<feature type="transmembrane region" description="Helical" evidence="8">
    <location>
        <begin position="445"/>
        <end position="465"/>
    </location>
</feature>
<name>A0A0S7XNW2_UNCSA</name>
<keyword evidence="2" id="KW-1003">Cell membrane</keyword>
<evidence type="ECO:0000256" key="2">
    <source>
        <dbReference type="ARBA" id="ARBA00022475"/>
    </source>
</evidence>
<feature type="transmembrane region" description="Helical" evidence="8">
    <location>
        <begin position="412"/>
        <end position="433"/>
    </location>
</feature>
<keyword evidence="3" id="KW-0328">Glycosyltransferase</keyword>
<evidence type="ECO:0000256" key="5">
    <source>
        <dbReference type="ARBA" id="ARBA00022692"/>
    </source>
</evidence>
<evidence type="ECO:0000256" key="4">
    <source>
        <dbReference type="ARBA" id="ARBA00022679"/>
    </source>
</evidence>
<evidence type="ECO:0000256" key="7">
    <source>
        <dbReference type="ARBA" id="ARBA00023136"/>
    </source>
</evidence>
<evidence type="ECO:0000256" key="6">
    <source>
        <dbReference type="ARBA" id="ARBA00022989"/>
    </source>
</evidence>
<protein>
    <recommendedName>
        <fullName evidence="9">Glycosyltransferase RgtA/B/C/D-like domain-containing protein</fullName>
    </recommendedName>
</protein>
<feature type="domain" description="Glycosyltransferase RgtA/B/C/D-like" evidence="9">
    <location>
        <begin position="118"/>
        <end position="276"/>
    </location>
</feature>
<dbReference type="InterPro" id="IPR038731">
    <property type="entry name" value="RgtA/B/C-like"/>
</dbReference>
<accession>A0A0S7XNW2</accession>
<dbReference type="Proteomes" id="UP000051861">
    <property type="component" value="Unassembled WGS sequence"/>
</dbReference>
<feature type="transmembrane region" description="Helical" evidence="8">
    <location>
        <begin position="216"/>
        <end position="247"/>
    </location>
</feature>
<dbReference type="GO" id="GO:0016763">
    <property type="term" value="F:pentosyltransferase activity"/>
    <property type="evidence" value="ECO:0007669"/>
    <property type="project" value="TreeGrafter"/>
</dbReference>
<dbReference type="EMBL" id="LIZX01000198">
    <property type="protein sequence ID" value="KPJ64120.1"/>
    <property type="molecule type" value="Genomic_DNA"/>
</dbReference>
<feature type="transmembrane region" description="Helical" evidence="8">
    <location>
        <begin position="362"/>
        <end position="380"/>
    </location>
</feature>
<feature type="transmembrane region" description="Helical" evidence="8">
    <location>
        <begin position="59"/>
        <end position="78"/>
    </location>
</feature>
<evidence type="ECO:0000313" key="11">
    <source>
        <dbReference type="Proteomes" id="UP000051861"/>
    </source>
</evidence>
<evidence type="ECO:0000313" key="10">
    <source>
        <dbReference type="EMBL" id="KPJ64120.1"/>
    </source>
</evidence>
<comment type="caution">
    <text evidence="10">The sequence shown here is derived from an EMBL/GenBank/DDBJ whole genome shotgun (WGS) entry which is preliminary data.</text>
</comment>
<keyword evidence="4" id="KW-0808">Transferase</keyword>
<dbReference type="Pfam" id="PF13231">
    <property type="entry name" value="PMT_2"/>
    <property type="match status" value="1"/>
</dbReference>
<dbReference type="PANTHER" id="PTHR33908:SF11">
    <property type="entry name" value="MEMBRANE PROTEIN"/>
    <property type="match status" value="1"/>
</dbReference>
<dbReference type="AlphaFoldDB" id="A0A0S7XNW2"/>
<feature type="transmembrane region" description="Helical" evidence="8">
    <location>
        <begin position="122"/>
        <end position="155"/>
    </location>
</feature>
<reference evidence="10 11" key="1">
    <citation type="journal article" date="2015" name="Microbiome">
        <title>Genomic resolution of linkages in carbon, nitrogen, and sulfur cycling among widespread estuary sediment bacteria.</title>
        <authorList>
            <person name="Baker B.J."/>
            <person name="Lazar C.S."/>
            <person name="Teske A.P."/>
            <person name="Dick G.J."/>
        </authorList>
    </citation>
    <scope>NUCLEOTIDE SEQUENCE [LARGE SCALE GENOMIC DNA]</scope>
    <source>
        <strain evidence="10">DG_54_3</strain>
    </source>
</reference>
<dbReference type="PANTHER" id="PTHR33908">
    <property type="entry name" value="MANNOSYLTRANSFERASE YKCB-RELATED"/>
    <property type="match status" value="1"/>
</dbReference>
<keyword evidence="7 8" id="KW-0472">Membrane</keyword>
<comment type="subcellular location">
    <subcellularLocation>
        <location evidence="1">Cell membrane</location>
        <topology evidence="1">Multi-pass membrane protein</topology>
    </subcellularLocation>
</comment>
<feature type="transmembrane region" description="Helical" evidence="8">
    <location>
        <begin position="193"/>
        <end position="209"/>
    </location>
</feature>
<proteinExistence type="predicted"/>